<dbReference type="Proteomes" id="UP000220133">
    <property type="component" value="Chromosome"/>
</dbReference>
<reference evidence="2 3" key="1">
    <citation type="submission" date="2017-10" db="EMBL/GenBank/DDBJ databases">
        <title>Paenichitinophaga pekingensis gen. nov., sp. nov., isolated from activated sludge.</title>
        <authorList>
            <person name="Jin D."/>
            <person name="Kong X."/>
            <person name="Deng Y."/>
            <person name="Bai Z."/>
        </authorList>
    </citation>
    <scope>NUCLEOTIDE SEQUENCE [LARGE SCALE GENOMIC DNA]</scope>
    <source>
        <strain evidence="2 3">13</strain>
    </source>
</reference>
<accession>A0A291QXK5</accession>
<dbReference type="KEGG" id="cbae:COR50_16720"/>
<dbReference type="OrthoDB" id="1148550at2"/>
<organism evidence="2 3">
    <name type="scientific">Chitinophaga caeni</name>
    <dbReference type="NCBI Taxonomy" id="2029983"/>
    <lineage>
        <taxon>Bacteria</taxon>
        <taxon>Pseudomonadati</taxon>
        <taxon>Bacteroidota</taxon>
        <taxon>Chitinophagia</taxon>
        <taxon>Chitinophagales</taxon>
        <taxon>Chitinophagaceae</taxon>
        <taxon>Chitinophaga</taxon>
    </lineage>
</organism>
<evidence type="ECO:0008006" key="4">
    <source>
        <dbReference type="Google" id="ProtNLM"/>
    </source>
</evidence>
<sequence length="235" mass="25853">MKAKLLLLVSCLFLSMGAFAHMLWIETAAKGKAGVKQNIKIFYGEPAEGKPEMVKDWYSDVKEFKLFVLHPGGQKTELPVKIGAKYCTSEFTPGKDGNYTLMISHDAKDLGGTTLYQFNAYALVQVGGTNTEPANTGNVLALSMPTGVKKIQEPFHMNATVDGKAAAESHIAVFSPSGWNKTIKAGKDGSANFIPLWPGYYLFELTNMRAESGQINGKDYENVWRNATIRYEVIK</sequence>
<dbReference type="AlphaFoldDB" id="A0A291QXK5"/>
<protein>
    <recommendedName>
        <fullName evidence="4">Nickel transport complex protein, NikM subunit, transmembrane</fullName>
    </recommendedName>
</protein>
<name>A0A291QXK5_9BACT</name>
<evidence type="ECO:0000313" key="2">
    <source>
        <dbReference type="EMBL" id="ATL48675.1"/>
    </source>
</evidence>
<gene>
    <name evidence="2" type="ORF">COR50_16720</name>
</gene>
<keyword evidence="3" id="KW-1185">Reference proteome</keyword>
<dbReference type="EMBL" id="CP023777">
    <property type="protein sequence ID" value="ATL48675.1"/>
    <property type="molecule type" value="Genomic_DNA"/>
</dbReference>
<proteinExistence type="predicted"/>
<feature type="signal peptide" evidence="1">
    <location>
        <begin position="1"/>
        <end position="20"/>
    </location>
</feature>
<keyword evidence="1" id="KW-0732">Signal</keyword>
<dbReference type="RefSeq" id="WP_098195048.1">
    <property type="nucleotide sequence ID" value="NZ_CP023777.1"/>
</dbReference>
<evidence type="ECO:0000256" key="1">
    <source>
        <dbReference type="SAM" id="SignalP"/>
    </source>
</evidence>
<feature type="chain" id="PRO_5012561582" description="Nickel transport complex protein, NikM subunit, transmembrane" evidence="1">
    <location>
        <begin position="21"/>
        <end position="235"/>
    </location>
</feature>
<evidence type="ECO:0000313" key="3">
    <source>
        <dbReference type="Proteomes" id="UP000220133"/>
    </source>
</evidence>
<dbReference type="Pfam" id="PF10670">
    <property type="entry name" value="DUF4198"/>
    <property type="match status" value="1"/>
</dbReference>
<dbReference type="InterPro" id="IPR019613">
    <property type="entry name" value="DUF4198"/>
</dbReference>